<dbReference type="Gene3D" id="1.20.5.2950">
    <property type="match status" value="1"/>
</dbReference>
<evidence type="ECO:0000256" key="4">
    <source>
        <dbReference type="ARBA" id="ARBA00022795"/>
    </source>
</evidence>
<dbReference type="GO" id="GO:0044781">
    <property type="term" value="P:bacterial-type flagellum organization"/>
    <property type="evidence" value="ECO:0007669"/>
    <property type="project" value="UniProtKB-KW"/>
</dbReference>
<evidence type="ECO:0000256" key="6">
    <source>
        <dbReference type="ARBA" id="ARBA00023225"/>
    </source>
</evidence>
<reference evidence="9" key="1">
    <citation type="submission" date="2020-04" db="EMBL/GenBank/DDBJ databases">
        <authorList>
            <person name="Zhang T."/>
        </authorList>
    </citation>
    <scope>NUCLEOTIDE SEQUENCE</scope>
    <source>
        <strain evidence="9">HKST-UBA01</strain>
    </source>
</reference>
<dbReference type="Pfam" id="PF02108">
    <property type="entry name" value="FliH"/>
    <property type="match status" value="1"/>
</dbReference>
<organism evidence="9 10">
    <name type="scientific">Eiseniibacteriota bacterium</name>
    <dbReference type="NCBI Taxonomy" id="2212470"/>
    <lineage>
        <taxon>Bacteria</taxon>
        <taxon>Candidatus Eiseniibacteriota</taxon>
    </lineage>
</organism>
<accession>A0A956M091</accession>
<keyword evidence="6" id="KW-1006">Bacterial flagellum protein export</keyword>
<dbReference type="Proteomes" id="UP000697710">
    <property type="component" value="Unassembled WGS sequence"/>
</dbReference>
<evidence type="ECO:0000256" key="1">
    <source>
        <dbReference type="ARBA" id="ARBA00003041"/>
    </source>
</evidence>
<evidence type="ECO:0000313" key="10">
    <source>
        <dbReference type="Proteomes" id="UP000697710"/>
    </source>
</evidence>
<sequence>MSRILKGGGGDSPERTPSVGAGRLIKHQVADAHEDAERIRREAEEEAARILEEAQDRARRLEAEAKEQGYEAGNHEWSVRILELASAQQRLLDESRTQLLQLSVKLAQKILGHELQSRPESLGDLVLKAVRGLPQQGKVQVRVRPADLESLRAQKTRLLAEIGQRAELEIREDSSIELGGCIVETPVGIIDARIETQLRVLEKILLDGKSGAEPQ</sequence>
<feature type="compositionally biased region" description="Basic and acidic residues" evidence="7">
    <location>
        <begin position="28"/>
        <end position="40"/>
    </location>
</feature>
<dbReference type="InterPro" id="IPR018035">
    <property type="entry name" value="Flagellar_FliH/T3SS_HrpE"/>
</dbReference>
<feature type="domain" description="Flagellar assembly protein FliH/Type III secretion system HrpE" evidence="8">
    <location>
        <begin position="82"/>
        <end position="199"/>
    </location>
</feature>
<keyword evidence="3" id="KW-0813">Transport</keyword>
<dbReference type="SUPFAM" id="SSF160527">
    <property type="entry name" value="V-type ATPase subunit E-like"/>
    <property type="match status" value="1"/>
</dbReference>
<keyword evidence="4" id="KW-1005">Bacterial flagellum biogenesis</keyword>
<evidence type="ECO:0000256" key="3">
    <source>
        <dbReference type="ARBA" id="ARBA00022448"/>
    </source>
</evidence>
<proteinExistence type="inferred from homology"/>
<protein>
    <recommendedName>
        <fullName evidence="8">Flagellar assembly protein FliH/Type III secretion system HrpE domain-containing protein</fullName>
    </recommendedName>
</protein>
<comment type="similarity">
    <text evidence="2">Belongs to the FliH family.</text>
</comment>
<feature type="compositionally biased region" description="Gly residues" evidence="7">
    <location>
        <begin position="1"/>
        <end position="11"/>
    </location>
</feature>
<evidence type="ECO:0000259" key="8">
    <source>
        <dbReference type="Pfam" id="PF02108"/>
    </source>
</evidence>
<dbReference type="GO" id="GO:0005829">
    <property type="term" value="C:cytosol"/>
    <property type="evidence" value="ECO:0007669"/>
    <property type="project" value="TreeGrafter"/>
</dbReference>
<dbReference type="AlphaFoldDB" id="A0A956M091"/>
<comment type="function">
    <text evidence="1">Needed for flagellar regrowth and assembly.</text>
</comment>
<evidence type="ECO:0000313" key="9">
    <source>
        <dbReference type="EMBL" id="MCA9728809.1"/>
    </source>
</evidence>
<gene>
    <name evidence="9" type="ORF">KC729_14050</name>
</gene>
<dbReference type="GO" id="GO:0015031">
    <property type="term" value="P:protein transport"/>
    <property type="evidence" value="ECO:0007669"/>
    <property type="project" value="UniProtKB-KW"/>
</dbReference>
<comment type="caution">
    <text evidence="9">The sequence shown here is derived from an EMBL/GenBank/DDBJ whole genome shotgun (WGS) entry which is preliminary data.</text>
</comment>
<dbReference type="PANTHER" id="PTHR34982:SF1">
    <property type="entry name" value="FLAGELLAR ASSEMBLY PROTEIN FLIH"/>
    <property type="match status" value="1"/>
</dbReference>
<dbReference type="InterPro" id="IPR051472">
    <property type="entry name" value="T3SS_Stator/FliH"/>
</dbReference>
<reference evidence="9" key="2">
    <citation type="journal article" date="2021" name="Microbiome">
        <title>Successional dynamics and alternative stable states in a saline activated sludge microbial community over 9 years.</title>
        <authorList>
            <person name="Wang Y."/>
            <person name="Ye J."/>
            <person name="Ju F."/>
            <person name="Liu L."/>
            <person name="Boyd J.A."/>
            <person name="Deng Y."/>
            <person name="Parks D.H."/>
            <person name="Jiang X."/>
            <person name="Yin X."/>
            <person name="Woodcroft B.J."/>
            <person name="Tyson G.W."/>
            <person name="Hugenholtz P."/>
            <person name="Polz M.F."/>
            <person name="Zhang T."/>
        </authorList>
    </citation>
    <scope>NUCLEOTIDE SEQUENCE</scope>
    <source>
        <strain evidence="9">HKST-UBA01</strain>
    </source>
</reference>
<dbReference type="PANTHER" id="PTHR34982">
    <property type="entry name" value="YOP PROTEINS TRANSLOCATION PROTEIN L"/>
    <property type="match status" value="1"/>
</dbReference>
<evidence type="ECO:0000256" key="7">
    <source>
        <dbReference type="SAM" id="MobiDB-lite"/>
    </source>
</evidence>
<evidence type="ECO:0000256" key="5">
    <source>
        <dbReference type="ARBA" id="ARBA00022927"/>
    </source>
</evidence>
<feature type="region of interest" description="Disordered" evidence="7">
    <location>
        <begin position="1"/>
        <end position="40"/>
    </location>
</feature>
<dbReference type="EMBL" id="JAGQHR010000482">
    <property type="protein sequence ID" value="MCA9728809.1"/>
    <property type="molecule type" value="Genomic_DNA"/>
</dbReference>
<name>A0A956M091_UNCEI</name>
<keyword evidence="5" id="KW-0653">Protein transport</keyword>
<evidence type="ECO:0000256" key="2">
    <source>
        <dbReference type="ARBA" id="ARBA00006602"/>
    </source>
</evidence>